<dbReference type="PATRIC" id="fig|701521.8.peg.114"/>
<evidence type="ECO:0000259" key="3">
    <source>
        <dbReference type="Pfam" id="PF22813"/>
    </source>
</evidence>
<dbReference type="EMBL" id="CP003137">
    <property type="protein sequence ID" value="AEV94449.1"/>
    <property type="molecule type" value="Genomic_DNA"/>
</dbReference>
<dbReference type="Pfam" id="PF22813">
    <property type="entry name" value="TcaA_2nd"/>
    <property type="match status" value="1"/>
</dbReference>
<dbReference type="PANTHER" id="PTHR40038">
    <property type="entry name" value="MEMBRANE-ASSOCIATED PROTEIN TCAA"/>
    <property type="match status" value="1"/>
</dbReference>
<proteinExistence type="predicted"/>
<feature type="transmembrane region" description="Helical" evidence="2">
    <location>
        <begin position="36"/>
        <end position="55"/>
    </location>
</feature>
<feature type="domain" description="TcaA second" evidence="3">
    <location>
        <begin position="63"/>
        <end position="143"/>
    </location>
</feature>
<dbReference type="HOGENOM" id="CLU_032987_1_0_9"/>
<dbReference type="GO" id="GO:0005886">
    <property type="term" value="C:plasma membrane"/>
    <property type="evidence" value="ECO:0007669"/>
    <property type="project" value="UniProtKB-SubCell"/>
</dbReference>
<dbReference type="PANTHER" id="PTHR40038:SF1">
    <property type="entry name" value="MEMBRANE-ASSOCIATED PROTEIN TCAA"/>
    <property type="match status" value="1"/>
</dbReference>
<dbReference type="Proteomes" id="UP000005444">
    <property type="component" value="Chromosome"/>
</dbReference>
<evidence type="ECO:0000259" key="4">
    <source>
        <dbReference type="Pfam" id="PF22820"/>
    </source>
</evidence>
<feature type="compositionally biased region" description="Polar residues" evidence="1">
    <location>
        <begin position="421"/>
        <end position="430"/>
    </location>
</feature>
<dbReference type="KEGG" id="pce:PECL_123"/>
<keyword evidence="2" id="KW-0472">Membrane</keyword>
<evidence type="ECO:0000313" key="5">
    <source>
        <dbReference type="EMBL" id="AEV94449.1"/>
    </source>
</evidence>
<protein>
    <submittedName>
        <fullName evidence="5">Uncharacterized protein</fullName>
    </submittedName>
</protein>
<gene>
    <name evidence="5" type="ordered locus">PECL_123</name>
</gene>
<accession>G8PER9</accession>
<dbReference type="STRING" id="701521.PECL_123"/>
<feature type="domain" description="TcaA 4th" evidence="4">
    <location>
        <begin position="221"/>
        <end position="292"/>
    </location>
</feature>
<sequence length="441" mass="49468">MTEYFEKQTNKTNEKVAVPQNDQIMTATHKKRVPKWIKILIGIIIVLMAGGYWFGNNYYGKSQQLNRMISSIKHDKNVGSYFYSNDPSLKITNNKMEPFVNMMKNKERLSNFENGLRTSGSAENGFTLKQHGKFWLLFPKYQVLVTSVYANISTNHAGVDMFVNDSKVFTSTSSKQSKKIGPLVPGTYDLKAAGTVGSHKITNENSHDIVYSDQSYDLSLKTVSFNVVGYPESDIYINGKKAGHMGTSGKYKFDEYPWSDGMKVQLRYSLKGSTITSKETPISEDEDGEDVTTEFPDMITKDDADQEISNIFSDVDSISSSGDKSDDLSDYFVNGDSNDDYDQLTEMAKGYYKDDDINSVSYDTKVINVKPSGHDKSDVTYQVKYTFDNSDDDSDDAGEHIQVFEYVATFNKVAAEDDSDNSGFKISSITPGVKVSDRHED</sequence>
<dbReference type="AlphaFoldDB" id="G8PER9"/>
<reference evidence="5 6" key="1">
    <citation type="journal article" date="2012" name="J. Bacteriol.">
        <title>Complete Genome Sequence of the Beer Spoilage Organism Pediococcus claussenii ATCC BAA-344T.</title>
        <authorList>
            <person name="Pittet V."/>
            <person name="Abegunde T."/>
            <person name="Marfleet T."/>
            <person name="Haakensen M."/>
            <person name="Morrow K."/>
            <person name="Jayaprakash T."/>
            <person name="Schroeder K."/>
            <person name="Trost B."/>
            <person name="Byrns S."/>
            <person name="Bergsveinson J."/>
            <person name="Kusalik A."/>
            <person name="Ziola B."/>
        </authorList>
    </citation>
    <scope>NUCLEOTIDE SEQUENCE [LARGE SCALE GENOMIC DNA]</scope>
    <source>
        <strain evidence="5 6">ATCC BAA-344</strain>
    </source>
</reference>
<dbReference type="InterPro" id="IPR054530">
    <property type="entry name" value="TcaA_4th"/>
</dbReference>
<dbReference type="InterPro" id="IPR054529">
    <property type="entry name" value="TcaA_2nd"/>
</dbReference>
<evidence type="ECO:0000256" key="2">
    <source>
        <dbReference type="SAM" id="Phobius"/>
    </source>
</evidence>
<keyword evidence="2" id="KW-1133">Transmembrane helix</keyword>
<keyword evidence="6" id="KW-1185">Reference proteome</keyword>
<evidence type="ECO:0000313" key="6">
    <source>
        <dbReference type="Proteomes" id="UP000005444"/>
    </source>
</evidence>
<dbReference type="Pfam" id="PF22820">
    <property type="entry name" value="TcaA_3rd_4th"/>
    <property type="match status" value="1"/>
</dbReference>
<organism evidence="5 6">
    <name type="scientific">Pediococcus claussenii (strain ATCC BAA-344 / DSM 14800 / JCM 18046 / KCTC 3811 / LMG 21948 / P06)</name>
    <dbReference type="NCBI Taxonomy" id="701521"/>
    <lineage>
        <taxon>Bacteria</taxon>
        <taxon>Bacillati</taxon>
        <taxon>Bacillota</taxon>
        <taxon>Bacilli</taxon>
        <taxon>Lactobacillales</taxon>
        <taxon>Lactobacillaceae</taxon>
        <taxon>Pediococcus</taxon>
    </lineage>
</organism>
<dbReference type="eggNOG" id="COG4640">
    <property type="taxonomic scope" value="Bacteria"/>
</dbReference>
<feature type="region of interest" description="Disordered" evidence="1">
    <location>
        <begin position="417"/>
        <end position="441"/>
    </location>
</feature>
<keyword evidence="2" id="KW-0812">Transmembrane</keyword>
<name>G8PER9_PEDCP</name>
<evidence type="ECO:0000256" key="1">
    <source>
        <dbReference type="SAM" id="MobiDB-lite"/>
    </source>
</evidence>